<reference evidence="2 3" key="1">
    <citation type="journal article" date="2014" name="PLoS Genet.">
        <title>Analysis of the Phlebiopsis gigantea genome, transcriptome and secretome provides insight into its pioneer colonization strategies of wood.</title>
        <authorList>
            <person name="Hori C."/>
            <person name="Ishida T."/>
            <person name="Igarashi K."/>
            <person name="Samejima M."/>
            <person name="Suzuki H."/>
            <person name="Master E."/>
            <person name="Ferreira P."/>
            <person name="Ruiz-Duenas F.J."/>
            <person name="Held B."/>
            <person name="Canessa P."/>
            <person name="Larrondo L.F."/>
            <person name="Schmoll M."/>
            <person name="Druzhinina I.S."/>
            <person name="Kubicek C.P."/>
            <person name="Gaskell J.A."/>
            <person name="Kersten P."/>
            <person name="St John F."/>
            <person name="Glasner J."/>
            <person name="Sabat G."/>
            <person name="Splinter BonDurant S."/>
            <person name="Syed K."/>
            <person name="Yadav J."/>
            <person name="Mgbeahuruike A.C."/>
            <person name="Kovalchuk A."/>
            <person name="Asiegbu F.O."/>
            <person name="Lackner G."/>
            <person name="Hoffmeister D."/>
            <person name="Rencoret J."/>
            <person name="Gutierrez A."/>
            <person name="Sun H."/>
            <person name="Lindquist E."/>
            <person name="Barry K."/>
            <person name="Riley R."/>
            <person name="Grigoriev I.V."/>
            <person name="Henrissat B."/>
            <person name="Kues U."/>
            <person name="Berka R.M."/>
            <person name="Martinez A.T."/>
            <person name="Covert S.F."/>
            <person name="Blanchette R.A."/>
            <person name="Cullen D."/>
        </authorList>
    </citation>
    <scope>NUCLEOTIDE SEQUENCE [LARGE SCALE GENOMIC DNA]</scope>
    <source>
        <strain evidence="2 3">11061_1 CR5-6</strain>
    </source>
</reference>
<gene>
    <name evidence="2" type="ORF">PHLGIDRAFT_36731</name>
</gene>
<proteinExistence type="predicted"/>
<organism evidence="2 3">
    <name type="scientific">Phlebiopsis gigantea (strain 11061_1 CR5-6)</name>
    <name type="common">White-rot fungus</name>
    <name type="synonym">Peniophora gigantea</name>
    <dbReference type="NCBI Taxonomy" id="745531"/>
    <lineage>
        <taxon>Eukaryota</taxon>
        <taxon>Fungi</taxon>
        <taxon>Dikarya</taxon>
        <taxon>Basidiomycota</taxon>
        <taxon>Agaricomycotina</taxon>
        <taxon>Agaricomycetes</taxon>
        <taxon>Polyporales</taxon>
        <taxon>Phanerochaetaceae</taxon>
        <taxon>Phlebiopsis</taxon>
    </lineage>
</organism>
<dbReference type="PROSITE" id="PS50097">
    <property type="entry name" value="BTB"/>
    <property type="match status" value="1"/>
</dbReference>
<dbReference type="AlphaFoldDB" id="A0A0C3PGG5"/>
<protein>
    <recommendedName>
        <fullName evidence="1">BTB domain-containing protein</fullName>
    </recommendedName>
</protein>
<evidence type="ECO:0000313" key="2">
    <source>
        <dbReference type="EMBL" id="KIP04823.1"/>
    </source>
</evidence>
<dbReference type="OrthoDB" id="3248190at2759"/>
<feature type="domain" description="BTB" evidence="1">
    <location>
        <begin position="56"/>
        <end position="123"/>
    </location>
</feature>
<name>A0A0C3PGG5_PHLG1</name>
<keyword evidence="3" id="KW-1185">Reference proteome</keyword>
<dbReference type="Proteomes" id="UP000053257">
    <property type="component" value="Unassembled WGS sequence"/>
</dbReference>
<dbReference type="STRING" id="745531.A0A0C3PGG5"/>
<dbReference type="Gene3D" id="3.30.710.10">
    <property type="entry name" value="Potassium Channel Kv1.1, Chain A"/>
    <property type="match status" value="1"/>
</dbReference>
<evidence type="ECO:0000259" key="1">
    <source>
        <dbReference type="PROSITE" id="PS50097"/>
    </source>
</evidence>
<sequence length="317" mass="35626">MSSLERCLTLASKMVSTYDRSVSLQASSSSSITMAAAQTQYEAANQQHPEFYFDDETIIFLVEDCYFKVHRYFFQRDSEVFRAMFSCPPGDKEPEGRTKETAILLPGVTKFEMTALLRFFYNGPFLRMYESYNSWSLKITTGEWAALLSISTRFAFDKIRARAISVLAPSSHTFNLLDSVDAIVLALKHDVPQWLETAYVLLTLRDEPLDDAEAAKLGLATTVRLARARERFWRAEAAAVASGGRLEEDVRLSAGPFSRWGMRANCPRRARATRVVHDVFWPTSEDGHAACAPRVGHDVFRPLSEDEHAARASSIAS</sequence>
<dbReference type="EMBL" id="KN840561">
    <property type="protein sequence ID" value="KIP04823.1"/>
    <property type="molecule type" value="Genomic_DNA"/>
</dbReference>
<dbReference type="CDD" id="cd18186">
    <property type="entry name" value="BTB_POZ_ZBTB_KLHL-like"/>
    <property type="match status" value="1"/>
</dbReference>
<dbReference type="SUPFAM" id="SSF54695">
    <property type="entry name" value="POZ domain"/>
    <property type="match status" value="1"/>
</dbReference>
<dbReference type="InterPro" id="IPR000210">
    <property type="entry name" value="BTB/POZ_dom"/>
</dbReference>
<dbReference type="InterPro" id="IPR011333">
    <property type="entry name" value="SKP1/BTB/POZ_sf"/>
</dbReference>
<evidence type="ECO:0000313" key="3">
    <source>
        <dbReference type="Proteomes" id="UP000053257"/>
    </source>
</evidence>
<accession>A0A0C3PGG5</accession>
<dbReference type="HOGENOM" id="CLU_047592_5_0_1"/>
<dbReference type="Pfam" id="PF00651">
    <property type="entry name" value="BTB"/>
    <property type="match status" value="1"/>
</dbReference>